<dbReference type="Gene3D" id="1.25.40.10">
    <property type="entry name" value="Tetratricopeptide repeat domain"/>
    <property type="match status" value="1"/>
</dbReference>
<accession>A0ABR2ZC93</accession>
<dbReference type="InterPro" id="IPR011990">
    <property type="entry name" value="TPR-like_helical_dom_sf"/>
</dbReference>
<evidence type="ECO:0000313" key="2">
    <source>
        <dbReference type="Proteomes" id="UP001437256"/>
    </source>
</evidence>
<protein>
    <submittedName>
        <fullName evidence="1">Uncharacterized protein</fullName>
    </submittedName>
</protein>
<dbReference type="Proteomes" id="UP001437256">
    <property type="component" value="Unassembled WGS sequence"/>
</dbReference>
<gene>
    <name evidence="1" type="ORF">AAF712_014710</name>
</gene>
<dbReference type="EMBL" id="JBBXMP010000294">
    <property type="protein sequence ID" value="KAL0058614.1"/>
    <property type="molecule type" value="Genomic_DNA"/>
</dbReference>
<evidence type="ECO:0000313" key="1">
    <source>
        <dbReference type="EMBL" id="KAL0058614.1"/>
    </source>
</evidence>
<reference evidence="1 2" key="1">
    <citation type="submission" date="2024-05" db="EMBL/GenBank/DDBJ databases">
        <title>A draft genome resource for the thread blight pathogen Marasmius tenuissimus strain MS-2.</title>
        <authorList>
            <person name="Yulfo-Soto G.E."/>
            <person name="Baruah I.K."/>
            <person name="Amoako-Attah I."/>
            <person name="Bukari Y."/>
            <person name="Meinhardt L.W."/>
            <person name="Bailey B.A."/>
            <person name="Cohen S.P."/>
        </authorList>
    </citation>
    <scope>NUCLEOTIDE SEQUENCE [LARGE SCALE GENOMIC DNA]</scope>
    <source>
        <strain evidence="1 2">MS-2</strain>
    </source>
</reference>
<dbReference type="Pfam" id="PF04190">
    <property type="entry name" value="GET4"/>
    <property type="match status" value="1"/>
</dbReference>
<proteinExistence type="predicted"/>
<keyword evidence="2" id="KW-1185">Reference proteome</keyword>
<dbReference type="InterPro" id="IPR007317">
    <property type="entry name" value="GET4"/>
</dbReference>
<sequence length="83" mass="9125">MKSTKKLENLPQDTSNQINTAINVLTESFQSARELLETGQAENGVDLGSLLLDVYESKEEEEVSDESRGRLTQWIALTGPSGL</sequence>
<organism evidence="1 2">
    <name type="scientific">Marasmius tenuissimus</name>
    <dbReference type="NCBI Taxonomy" id="585030"/>
    <lineage>
        <taxon>Eukaryota</taxon>
        <taxon>Fungi</taxon>
        <taxon>Dikarya</taxon>
        <taxon>Basidiomycota</taxon>
        <taxon>Agaricomycotina</taxon>
        <taxon>Agaricomycetes</taxon>
        <taxon>Agaricomycetidae</taxon>
        <taxon>Agaricales</taxon>
        <taxon>Marasmiineae</taxon>
        <taxon>Marasmiaceae</taxon>
        <taxon>Marasmius</taxon>
    </lineage>
</organism>
<name>A0ABR2ZC93_9AGAR</name>
<comment type="caution">
    <text evidence="1">The sequence shown here is derived from an EMBL/GenBank/DDBJ whole genome shotgun (WGS) entry which is preliminary data.</text>
</comment>